<dbReference type="GO" id="GO:0005886">
    <property type="term" value="C:plasma membrane"/>
    <property type="evidence" value="ECO:0007669"/>
    <property type="project" value="UniProtKB-SubCell"/>
</dbReference>
<dbReference type="SUPFAM" id="SSF103473">
    <property type="entry name" value="MFS general substrate transporter"/>
    <property type="match status" value="1"/>
</dbReference>
<dbReference type="RefSeq" id="WP_203662581.1">
    <property type="nucleotide sequence ID" value="NZ_BAAAZM010000017.1"/>
</dbReference>
<dbReference type="InterPro" id="IPR036259">
    <property type="entry name" value="MFS_trans_sf"/>
</dbReference>
<dbReference type="InterPro" id="IPR005829">
    <property type="entry name" value="Sugar_transporter_CS"/>
</dbReference>
<evidence type="ECO:0000256" key="2">
    <source>
        <dbReference type="ARBA" id="ARBA00022692"/>
    </source>
</evidence>
<evidence type="ECO:0000256" key="3">
    <source>
        <dbReference type="ARBA" id="ARBA00022989"/>
    </source>
</evidence>
<evidence type="ECO:0000256" key="1">
    <source>
        <dbReference type="ARBA" id="ARBA00004651"/>
    </source>
</evidence>
<dbReference type="InterPro" id="IPR020846">
    <property type="entry name" value="MFS_dom"/>
</dbReference>
<organism evidence="7 8">
    <name type="scientific">Actinocatenispora rupis</name>
    <dbReference type="NCBI Taxonomy" id="519421"/>
    <lineage>
        <taxon>Bacteria</taxon>
        <taxon>Bacillati</taxon>
        <taxon>Actinomycetota</taxon>
        <taxon>Actinomycetes</taxon>
        <taxon>Micromonosporales</taxon>
        <taxon>Micromonosporaceae</taxon>
        <taxon>Actinocatenispora</taxon>
    </lineage>
</organism>
<comment type="caution">
    <text evidence="7">The sequence shown here is derived from an EMBL/GenBank/DDBJ whole genome shotgun (WGS) entry which is preliminary data.</text>
</comment>
<accession>A0A8J3J2Q8</accession>
<dbReference type="Gene3D" id="1.20.1250.20">
    <property type="entry name" value="MFS general substrate transporter like domains"/>
    <property type="match status" value="2"/>
</dbReference>
<dbReference type="PROSITE" id="PS00216">
    <property type="entry name" value="SUGAR_TRANSPORT_1"/>
    <property type="match status" value="1"/>
</dbReference>
<name>A0A8J3J2Q8_9ACTN</name>
<evidence type="ECO:0000313" key="8">
    <source>
        <dbReference type="Proteomes" id="UP000612808"/>
    </source>
</evidence>
<dbReference type="Proteomes" id="UP000612808">
    <property type="component" value="Unassembled WGS sequence"/>
</dbReference>
<sequence length="410" mass="42545">MPYAAPLSVDAVRDLRCILAVQGLRAFGYGFGSVLLGSALAADGLSATRVGAVFAAMLAGMAGSSLLAARYADRFGRRRSYVALLVVMAVAAAVFALTDSFPLLVLAALSGTLSTDPNESGPVTTLEQAMIGTAPAPDRIRVFGRYNAVAYLSGSLGALLAGGPEALRGVWPHVPAGQRWLLVLSASALLAALVATRLTGAVEPLVRHGSRGRLVRSRPTVRRLAALFAVDAFAGGFVVQSFLVYWLAREYGASPQSMGVVFFAAGLLQAASSVLAGRLGARLGLLNTMVFTHLPANLLLAAIPCAPTLPIAVALLLARAALSQMDVPARQAYVVTMVDPGERVTAAAYTNIARYAARPVAPLAAAALLQLGWIGLPFVLAGGLRIAYDLTLYALFRHARPAAADDGSPE</sequence>
<keyword evidence="4 5" id="KW-0472">Membrane</keyword>
<reference evidence="7" key="1">
    <citation type="submission" date="2021-01" db="EMBL/GenBank/DDBJ databases">
        <title>Whole genome shotgun sequence of Actinocatenispora rupis NBRC 107355.</title>
        <authorList>
            <person name="Komaki H."/>
            <person name="Tamura T."/>
        </authorList>
    </citation>
    <scope>NUCLEOTIDE SEQUENCE</scope>
    <source>
        <strain evidence="7">NBRC 107355</strain>
    </source>
</reference>
<dbReference type="GO" id="GO:0022857">
    <property type="term" value="F:transmembrane transporter activity"/>
    <property type="evidence" value="ECO:0007669"/>
    <property type="project" value="InterPro"/>
</dbReference>
<keyword evidence="2 5" id="KW-0812">Transmembrane</keyword>
<feature type="transmembrane region" description="Helical" evidence="5">
    <location>
        <begin position="23"/>
        <end position="42"/>
    </location>
</feature>
<dbReference type="Pfam" id="PF07690">
    <property type="entry name" value="MFS_1"/>
    <property type="match status" value="1"/>
</dbReference>
<feature type="transmembrane region" description="Helical" evidence="5">
    <location>
        <begin position="363"/>
        <end position="388"/>
    </location>
</feature>
<dbReference type="AlphaFoldDB" id="A0A8J3J2Q8"/>
<evidence type="ECO:0000313" key="7">
    <source>
        <dbReference type="EMBL" id="GID14711.1"/>
    </source>
</evidence>
<protein>
    <submittedName>
        <fullName evidence="7">MFS transporter</fullName>
    </submittedName>
</protein>
<evidence type="ECO:0000256" key="4">
    <source>
        <dbReference type="ARBA" id="ARBA00023136"/>
    </source>
</evidence>
<feature type="transmembrane region" description="Helical" evidence="5">
    <location>
        <begin position="48"/>
        <end position="69"/>
    </location>
</feature>
<feature type="transmembrane region" description="Helical" evidence="5">
    <location>
        <begin position="180"/>
        <end position="203"/>
    </location>
</feature>
<keyword evidence="3 5" id="KW-1133">Transmembrane helix</keyword>
<gene>
    <name evidence="7" type="ORF">Aru02nite_56000</name>
</gene>
<feature type="transmembrane region" description="Helical" evidence="5">
    <location>
        <begin position="224"/>
        <end position="248"/>
    </location>
</feature>
<evidence type="ECO:0000259" key="6">
    <source>
        <dbReference type="PROSITE" id="PS50850"/>
    </source>
</evidence>
<dbReference type="EMBL" id="BOMB01000032">
    <property type="protein sequence ID" value="GID14711.1"/>
    <property type="molecule type" value="Genomic_DNA"/>
</dbReference>
<keyword evidence="8" id="KW-1185">Reference proteome</keyword>
<feature type="transmembrane region" description="Helical" evidence="5">
    <location>
        <begin position="260"/>
        <end position="277"/>
    </location>
</feature>
<feature type="transmembrane region" description="Helical" evidence="5">
    <location>
        <begin position="81"/>
        <end position="109"/>
    </location>
</feature>
<dbReference type="PROSITE" id="PS50850">
    <property type="entry name" value="MFS"/>
    <property type="match status" value="1"/>
</dbReference>
<proteinExistence type="predicted"/>
<feature type="domain" description="Major facilitator superfamily (MFS) profile" evidence="6">
    <location>
        <begin position="1"/>
        <end position="400"/>
    </location>
</feature>
<dbReference type="PANTHER" id="PTHR23520">
    <property type="entry name" value="TRANSPORTER, PUTATIVE (AFU_ORTHOLOGUE AFUA_3G04000)-RELATED"/>
    <property type="match status" value="1"/>
</dbReference>
<dbReference type="InterPro" id="IPR011701">
    <property type="entry name" value="MFS"/>
</dbReference>
<feature type="transmembrane region" description="Helical" evidence="5">
    <location>
        <begin position="298"/>
        <end position="318"/>
    </location>
</feature>
<comment type="subcellular location">
    <subcellularLocation>
        <location evidence="1">Cell membrane</location>
        <topology evidence="1">Multi-pass membrane protein</topology>
    </subcellularLocation>
</comment>
<dbReference type="PANTHER" id="PTHR23520:SF5">
    <property type="entry name" value="TRANSPORTER, PUTATIVE (AFU_ORTHOLOGUE AFUA_3G04000)-RELATED"/>
    <property type="match status" value="1"/>
</dbReference>
<evidence type="ECO:0000256" key="5">
    <source>
        <dbReference type="SAM" id="Phobius"/>
    </source>
</evidence>